<keyword evidence="1" id="KW-1133">Transmembrane helix</keyword>
<reference evidence="5" key="1">
    <citation type="journal article" date="2019" name="Int. J. Syst. Evol. Microbiol.">
        <title>The Global Catalogue of Microorganisms (GCM) 10K type strain sequencing project: providing services to taxonomists for standard genome sequencing and annotation.</title>
        <authorList>
            <consortium name="The Broad Institute Genomics Platform"/>
            <consortium name="The Broad Institute Genome Sequencing Center for Infectious Disease"/>
            <person name="Wu L."/>
            <person name="Ma J."/>
        </authorList>
    </citation>
    <scope>NUCLEOTIDE SEQUENCE [LARGE SCALE GENOMIC DNA]</scope>
    <source>
        <strain evidence="5">KCTC 52416</strain>
    </source>
</reference>
<dbReference type="InterPro" id="IPR006860">
    <property type="entry name" value="FecR"/>
</dbReference>
<feature type="domain" description="Protein FecR C-terminal" evidence="3">
    <location>
        <begin position="240"/>
        <end position="305"/>
    </location>
</feature>
<dbReference type="Gene3D" id="3.55.50.30">
    <property type="match status" value="1"/>
</dbReference>
<evidence type="ECO:0000259" key="2">
    <source>
        <dbReference type="Pfam" id="PF04773"/>
    </source>
</evidence>
<dbReference type="PIRSF" id="PIRSF018266">
    <property type="entry name" value="FecR"/>
    <property type="match status" value="1"/>
</dbReference>
<evidence type="ECO:0000256" key="1">
    <source>
        <dbReference type="SAM" id="Phobius"/>
    </source>
</evidence>
<keyword evidence="1" id="KW-0472">Membrane</keyword>
<evidence type="ECO:0000259" key="3">
    <source>
        <dbReference type="Pfam" id="PF16344"/>
    </source>
</evidence>
<keyword evidence="5" id="KW-1185">Reference proteome</keyword>
<dbReference type="EMBL" id="JBHRTA010000004">
    <property type="protein sequence ID" value="MFC3196253.1"/>
    <property type="molecule type" value="Genomic_DNA"/>
</dbReference>
<feature type="domain" description="FecR protein" evidence="2">
    <location>
        <begin position="100"/>
        <end position="196"/>
    </location>
</feature>
<sequence length="311" mass="35024">MEQNEANELHRRFLAGELSGEELENYIQQAAEGKFDENFPDFDRVAEQYPYTGKPVTPRRTKTRQIWRSVAAVAAVLLLMGGYQLWQYKKMSVPQITYKTIQVERNKKVQITLTDGTSVSLAPGTVFSYPERFSDTLRDVFVEKGKAFFEVTENASRPFRVRAGNLETTVLGTSFTVENYAQQGFEKVNLYTGKVKITNTATADELALTPGQGYEWDAQHATGQLSDFDIAANPADAESLSFAQASLKSVLYRVAYLKNISIRLDDDRLSAYRVSGSFDGMTADEILQSLAHIHPLKINMIDHETYSIMKK</sequence>
<dbReference type="Pfam" id="PF04773">
    <property type="entry name" value="FecR"/>
    <property type="match status" value="1"/>
</dbReference>
<comment type="caution">
    <text evidence="4">The sequence shown here is derived from an EMBL/GenBank/DDBJ whole genome shotgun (WGS) entry which is preliminary data.</text>
</comment>
<keyword evidence="1" id="KW-0812">Transmembrane</keyword>
<feature type="transmembrane region" description="Helical" evidence="1">
    <location>
        <begin position="66"/>
        <end position="86"/>
    </location>
</feature>
<dbReference type="RefSeq" id="WP_379018785.1">
    <property type="nucleotide sequence ID" value="NZ_JBHRTA010000004.1"/>
</dbReference>
<dbReference type="PANTHER" id="PTHR30273:SF2">
    <property type="entry name" value="PROTEIN FECR"/>
    <property type="match status" value="1"/>
</dbReference>
<accession>A0ABV7JJ05</accession>
<evidence type="ECO:0000313" key="5">
    <source>
        <dbReference type="Proteomes" id="UP001595526"/>
    </source>
</evidence>
<dbReference type="PANTHER" id="PTHR30273">
    <property type="entry name" value="PERIPLASMIC SIGNAL SENSOR AND SIGMA FACTOR ACTIVATOR FECR-RELATED"/>
    <property type="match status" value="1"/>
</dbReference>
<dbReference type="Proteomes" id="UP001595526">
    <property type="component" value="Unassembled WGS sequence"/>
</dbReference>
<dbReference type="InterPro" id="IPR012373">
    <property type="entry name" value="Ferrdict_sens_TM"/>
</dbReference>
<protein>
    <submittedName>
        <fullName evidence="4">FecR family protein</fullName>
    </submittedName>
</protein>
<proteinExistence type="predicted"/>
<dbReference type="InterPro" id="IPR032508">
    <property type="entry name" value="FecR_C"/>
</dbReference>
<name>A0ABV7JJ05_9SPHI</name>
<dbReference type="Pfam" id="PF16344">
    <property type="entry name" value="FecR_C"/>
    <property type="match status" value="1"/>
</dbReference>
<dbReference type="Gene3D" id="2.60.120.1440">
    <property type="match status" value="1"/>
</dbReference>
<evidence type="ECO:0000313" key="4">
    <source>
        <dbReference type="EMBL" id="MFC3196253.1"/>
    </source>
</evidence>
<organism evidence="4 5">
    <name type="scientific">Parapedobacter deserti</name>
    <dbReference type="NCBI Taxonomy" id="1912957"/>
    <lineage>
        <taxon>Bacteria</taxon>
        <taxon>Pseudomonadati</taxon>
        <taxon>Bacteroidota</taxon>
        <taxon>Sphingobacteriia</taxon>
        <taxon>Sphingobacteriales</taxon>
        <taxon>Sphingobacteriaceae</taxon>
        <taxon>Parapedobacter</taxon>
    </lineage>
</organism>
<gene>
    <name evidence="4" type="ORF">ACFOET_01375</name>
</gene>